<dbReference type="GO" id="GO:0000209">
    <property type="term" value="P:protein polyubiquitination"/>
    <property type="evidence" value="ECO:0007669"/>
    <property type="project" value="TreeGrafter"/>
</dbReference>
<evidence type="ECO:0000256" key="1">
    <source>
        <dbReference type="ARBA" id="ARBA00000900"/>
    </source>
</evidence>
<dbReference type="Proteomes" id="UP000821853">
    <property type="component" value="Chromosome 4"/>
</dbReference>
<evidence type="ECO:0000256" key="6">
    <source>
        <dbReference type="ARBA" id="ARBA00013472"/>
    </source>
</evidence>
<dbReference type="InterPro" id="IPR013083">
    <property type="entry name" value="Znf_RING/FYVE/PHD"/>
</dbReference>
<evidence type="ECO:0000313" key="24">
    <source>
        <dbReference type="Proteomes" id="UP000821853"/>
    </source>
</evidence>
<dbReference type="GO" id="GO:0031965">
    <property type="term" value="C:nuclear membrane"/>
    <property type="evidence" value="ECO:0007669"/>
    <property type="project" value="UniProtKB-SubCell"/>
</dbReference>
<evidence type="ECO:0000256" key="2">
    <source>
        <dbReference type="ARBA" id="ARBA00004567"/>
    </source>
</evidence>
<comment type="catalytic activity">
    <reaction evidence="1">
        <text>S-ubiquitinyl-[E2 ubiquitin-conjugating enzyme]-L-cysteine + [acceptor protein]-L-lysine = [E2 ubiquitin-conjugating enzyme]-L-cysteine + N(6)-ubiquitinyl-[acceptor protein]-L-lysine.</text>
        <dbReference type="EC" id="2.3.2.27"/>
    </reaction>
</comment>
<dbReference type="FunFam" id="1.10.10.2360:FF:000001">
    <property type="entry name" value="Nuclear pore complex protein Nup98-Nup96"/>
    <property type="match status" value="1"/>
</dbReference>
<keyword evidence="8" id="KW-0808">Transferase</keyword>
<evidence type="ECO:0000256" key="19">
    <source>
        <dbReference type="PROSITE-ProRule" id="PRU00175"/>
    </source>
</evidence>
<dbReference type="PROSITE" id="PS50089">
    <property type="entry name" value="ZF_RING_2"/>
    <property type="match status" value="1"/>
</dbReference>
<dbReference type="VEuPathDB" id="VectorBase:HLOH_046446"/>
<dbReference type="PANTHER" id="PTHR46077">
    <property type="entry name" value="E3 UBIQUITIN-PROTEIN LIGASE TOPORS"/>
    <property type="match status" value="1"/>
</dbReference>
<evidence type="ECO:0000256" key="20">
    <source>
        <dbReference type="SAM" id="MobiDB-lite"/>
    </source>
</evidence>
<keyword evidence="17" id="KW-0804">Transcription</keyword>
<sequence>MICVLLAACGAFVGTTVKYQPSFWIDSTATNGVLSLVYVAHQCITCMKEYEHKSLELRLEDYSANRKYGSKMAAGVFNTASQSASSIFSPFAPTLRPSLLFGATENGVTASPFGTSATPGDGDLGDKLEPNSAAPEQPSSRNTASPGTLCAICLGPLQDKSGTDSCSHAFCYTCLLEWAKVKQRCPVCKERFFKIIVQGGPSQE</sequence>
<gene>
    <name evidence="23" type="ORF">HPB48_009449</name>
</gene>
<evidence type="ECO:0000256" key="5">
    <source>
        <dbReference type="ARBA" id="ARBA00012483"/>
    </source>
</evidence>
<keyword evidence="11" id="KW-0509">mRNA transport</keyword>
<evidence type="ECO:0000256" key="10">
    <source>
        <dbReference type="ARBA" id="ARBA00022771"/>
    </source>
</evidence>
<dbReference type="Pfam" id="PF21240">
    <property type="entry name" value="Nup98_GLEBS"/>
    <property type="match status" value="1"/>
</dbReference>
<dbReference type="InterPro" id="IPR017907">
    <property type="entry name" value="Znf_RING_CS"/>
</dbReference>
<comment type="similarity">
    <text evidence="4">Belongs to the nucleoporin GLFG family.</text>
</comment>
<dbReference type="GO" id="GO:0061630">
    <property type="term" value="F:ubiquitin protein ligase activity"/>
    <property type="evidence" value="ECO:0007669"/>
    <property type="project" value="UniProtKB-EC"/>
</dbReference>
<dbReference type="InterPro" id="IPR058746">
    <property type="entry name" value="Znf_RING-type_Topors"/>
</dbReference>
<keyword evidence="21" id="KW-0732">Signal</keyword>
<keyword evidence="18" id="KW-0539">Nucleus</keyword>
<evidence type="ECO:0000256" key="14">
    <source>
        <dbReference type="ARBA" id="ARBA00023010"/>
    </source>
</evidence>
<evidence type="ECO:0000256" key="8">
    <source>
        <dbReference type="ARBA" id="ARBA00022679"/>
    </source>
</evidence>
<evidence type="ECO:0000256" key="3">
    <source>
        <dbReference type="ARBA" id="ARBA00004620"/>
    </source>
</evidence>
<evidence type="ECO:0000256" key="16">
    <source>
        <dbReference type="ARBA" id="ARBA00023132"/>
    </source>
</evidence>
<dbReference type="GO" id="GO:0006606">
    <property type="term" value="P:protein import into nucleus"/>
    <property type="evidence" value="ECO:0007669"/>
    <property type="project" value="UniProtKB-ARBA"/>
</dbReference>
<keyword evidence="24" id="KW-1185">Reference proteome</keyword>
<keyword evidence="13" id="KW-0653">Protein transport</keyword>
<feature type="region of interest" description="Disordered" evidence="20">
    <location>
        <begin position="112"/>
        <end position="143"/>
    </location>
</feature>
<dbReference type="AlphaFoldDB" id="A0A9J6GGC8"/>
<evidence type="ECO:0000256" key="17">
    <source>
        <dbReference type="ARBA" id="ARBA00023163"/>
    </source>
</evidence>
<protein>
    <recommendedName>
        <fullName evidence="6">Nuclear pore complex protein Nup98-Nup96</fullName>
        <ecNumber evidence="5">2.3.2.27</ecNumber>
    </recommendedName>
</protein>
<dbReference type="CDD" id="cd16574">
    <property type="entry name" value="RING-HC_Topors"/>
    <property type="match status" value="1"/>
</dbReference>
<evidence type="ECO:0000256" key="15">
    <source>
        <dbReference type="ARBA" id="ARBA00023015"/>
    </source>
</evidence>
<dbReference type="Gene3D" id="3.30.40.10">
    <property type="entry name" value="Zinc/RING finger domain, C3HC4 (zinc finger)"/>
    <property type="match status" value="1"/>
</dbReference>
<evidence type="ECO:0000256" key="21">
    <source>
        <dbReference type="SAM" id="SignalP"/>
    </source>
</evidence>
<dbReference type="EMBL" id="JABSTR010000006">
    <property type="protein sequence ID" value="KAH9373404.1"/>
    <property type="molecule type" value="Genomic_DNA"/>
</dbReference>
<dbReference type="GO" id="GO:0008270">
    <property type="term" value="F:zinc ion binding"/>
    <property type="evidence" value="ECO:0007669"/>
    <property type="project" value="UniProtKB-KW"/>
</dbReference>
<keyword evidence="7" id="KW-0813">Transport</keyword>
<evidence type="ECO:0000256" key="18">
    <source>
        <dbReference type="ARBA" id="ARBA00023242"/>
    </source>
</evidence>
<dbReference type="PANTHER" id="PTHR46077:SF1">
    <property type="entry name" value="TOP1 BINDING ARGININE_SERINE RICH PROTEIN, E3 UBIQUITIN LIGASE"/>
    <property type="match status" value="1"/>
</dbReference>
<evidence type="ECO:0000256" key="4">
    <source>
        <dbReference type="ARBA" id="ARBA00008926"/>
    </source>
</evidence>
<dbReference type="GO" id="GO:0051028">
    <property type="term" value="P:mRNA transport"/>
    <property type="evidence" value="ECO:0007669"/>
    <property type="project" value="UniProtKB-KW"/>
</dbReference>
<dbReference type="InterPro" id="IPR018957">
    <property type="entry name" value="Znf_C3HC4_RING-type"/>
</dbReference>
<dbReference type="Pfam" id="PF00097">
    <property type="entry name" value="zf-C3HC4"/>
    <property type="match status" value="1"/>
</dbReference>
<keyword evidence="10 19" id="KW-0863">Zinc-finger</keyword>
<evidence type="ECO:0000256" key="7">
    <source>
        <dbReference type="ARBA" id="ARBA00022448"/>
    </source>
</evidence>
<keyword evidence="14" id="KW-0811">Translocation</keyword>
<evidence type="ECO:0000256" key="11">
    <source>
        <dbReference type="ARBA" id="ARBA00022816"/>
    </source>
</evidence>
<evidence type="ECO:0000259" key="22">
    <source>
        <dbReference type="PROSITE" id="PS50089"/>
    </source>
</evidence>
<keyword evidence="12" id="KW-0862">Zinc</keyword>
<dbReference type="EC" id="2.3.2.27" evidence="5"/>
<reference evidence="23 24" key="1">
    <citation type="journal article" date="2020" name="Cell">
        <title>Large-Scale Comparative Analyses of Tick Genomes Elucidate Their Genetic Diversity and Vector Capacities.</title>
        <authorList>
            <consortium name="Tick Genome and Microbiome Consortium (TIGMIC)"/>
            <person name="Jia N."/>
            <person name="Wang J."/>
            <person name="Shi W."/>
            <person name="Du L."/>
            <person name="Sun Y."/>
            <person name="Zhan W."/>
            <person name="Jiang J.F."/>
            <person name="Wang Q."/>
            <person name="Zhang B."/>
            <person name="Ji P."/>
            <person name="Bell-Sakyi L."/>
            <person name="Cui X.M."/>
            <person name="Yuan T.T."/>
            <person name="Jiang B.G."/>
            <person name="Yang W.F."/>
            <person name="Lam T.T."/>
            <person name="Chang Q.C."/>
            <person name="Ding S.J."/>
            <person name="Wang X.J."/>
            <person name="Zhu J.G."/>
            <person name="Ruan X.D."/>
            <person name="Zhao L."/>
            <person name="Wei J.T."/>
            <person name="Ye R.Z."/>
            <person name="Que T.C."/>
            <person name="Du C.H."/>
            <person name="Zhou Y.H."/>
            <person name="Cheng J.X."/>
            <person name="Dai P.F."/>
            <person name="Guo W.B."/>
            <person name="Han X.H."/>
            <person name="Huang E.J."/>
            <person name="Li L.F."/>
            <person name="Wei W."/>
            <person name="Gao Y.C."/>
            <person name="Liu J.Z."/>
            <person name="Shao H.Z."/>
            <person name="Wang X."/>
            <person name="Wang C.C."/>
            <person name="Yang T.C."/>
            <person name="Huo Q.B."/>
            <person name="Li W."/>
            <person name="Chen H.Y."/>
            <person name="Chen S.E."/>
            <person name="Zhou L.G."/>
            <person name="Ni X.B."/>
            <person name="Tian J.H."/>
            <person name="Sheng Y."/>
            <person name="Liu T."/>
            <person name="Pan Y.S."/>
            <person name="Xia L.Y."/>
            <person name="Li J."/>
            <person name="Zhao F."/>
            <person name="Cao W.C."/>
        </authorList>
    </citation>
    <scope>NUCLEOTIDE SEQUENCE [LARGE SCALE GENOMIC DNA]</scope>
    <source>
        <strain evidence="23">HaeL-2018</strain>
    </source>
</reference>
<evidence type="ECO:0000256" key="13">
    <source>
        <dbReference type="ARBA" id="ARBA00022927"/>
    </source>
</evidence>
<dbReference type="Gene3D" id="1.10.10.2360">
    <property type="match status" value="1"/>
</dbReference>
<organism evidence="23 24">
    <name type="scientific">Haemaphysalis longicornis</name>
    <name type="common">Bush tick</name>
    <dbReference type="NCBI Taxonomy" id="44386"/>
    <lineage>
        <taxon>Eukaryota</taxon>
        <taxon>Metazoa</taxon>
        <taxon>Ecdysozoa</taxon>
        <taxon>Arthropoda</taxon>
        <taxon>Chelicerata</taxon>
        <taxon>Arachnida</taxon>
        <taxon>Acari</taxon>
        <taxon>Parasitiformes</taxon>
        <taxon>Ixodida</taxon>
        <taxon>Ixodoidea</taxon>
        <taxon>Ixodidae</taxon>
        <taxon>Haemaphysalinae</taxon>
        <taxon>Haemaphysalis</taxon>
    </lineage>
</organism>
<proteinExistence type="inferred from homology"/>
<dbReference type="PROSITE" id="PS00518">
    <property type="entry name" value="ZF_RING_1"/>
    <property type="match status" value="1"/>
</dbReference>
<keyword evidence="9" id="KW-0479">Metal-binding</keyword>
<keyword evidence="15" id="KW-0805">Transcription regulation</keyword>
<evidence type="ECO:0000313" key="23">
    <source>
        <dbReference type="EMBL" id="KAH9373404.1"/>
    </source>
</evidence>
<keyword evidence="16" id="KW-0906">Nuclear pore complex</keyword>
<comment type="caution">
    <text evidence="23">The sequence shown here is derived from an EMBL/GenBank/DDBJ whole genome shotgun (WGS) entry which is preliminary data.</text>
</comment>
<dbReference type="GO" id="GO:0006513">
    <property type="term" value="P:protein monoubiquitination"/>
    <property type="evidence" value="ECO:0007669"/>
    <property type="project" value="TreeGrafter"/>
</dbReference>
<dbReference type="OrthoDB" id="3797628at2759"/>
<name>A0A9J6GGC8_HAELO</name>
<accession>A0A9J6GGC8</accession>
<feature type="signal peptide" evidence="21">
    <location>
        <begin position="1"/>
        <end position="18"/>
    </location>
</feature>
<dbReference type="SMART" id="SM00184">
    <property type="entry name" value="RING"/>
    <property type="match status" value="1"/>
</dbReference>
<evidence type="ECO:0000256" key="12">
    <source>
        <dbReference type="ARBA" id="ARBA00022833"/>
    </source>
</evidence>
<feature type="domain" description="RING-type" evidence="22">
    <location>
        <begin position="150"/>
        <end position="189"/>
    </location>
</feature>
<dbReference type="GO" id="GO:0005643">
    <property type="term" value="C:nuclear pore"/>
    <property type="evidence" value="ECO:0007669"/>
    <property type="project" value="UniProtKB-SubCell"/>
</dbReference>
<dbReference type="InterPro" id="IPR001841">
    <property type="entry name" value="Znf_RING"/>
</dbReference>
<evidence type="ECO:0000256" key="9">
    <source>
        <dbReference type="ARBA" id="ARBA00022723"/>
    </source>
</evidence>
<feature type="chain" id="PRO_5039924094" description="Nuclear pore complex protein Nup98-Nup96" evidence="21">
    <location>
        <begin position="19"/>
        <end position="204"/>
    </location>
</feature>
<dbReference type="SUPFAM" id="SSF57850">
    <property type="entry name" value="RING/U-box"/>
    <property type="match status" value="1"/>
</dbReference>
<comment type="subcellular location">
    <subcellularLocation>
        <location evidence="3">Nucleus membrane</location>
        <topology evidence="3">Peripheral membrane protein</topology>
        <orientation evidence="3">Nucleoplasmic side</orientation>
    </subcellularLocation>
    <subcellularLocation>
        <location evidence="2">Nucleus</location>
        <location evidence="2">Nuclear pore complex</location>
    </subcellularLocation>
</comment>